<dbReference type="EMBL" id="NFEZ01000003">
    <property type="protein sequence ID" value="PLT47629.1"/>
    <property type="molecule type" value="Genomic_DNA"/>
</dbReference>
<name>A0A2N5NBA6_9BACL</name>
<sequence length="70" mass="7847">MLLSLLGQHTVHSTGYVVCRILHHRQLGANLLRLQLLEPFVNPAEAEGSRLDAEFFAKHIRSAVSLKIVM</sequence>
<accession>A0A2N5NBA6</accession>
<organism evidence="1 2">
    <name type="scientific">Paenibacillus pasadenensis</name>
    <dbReference type="NCBI Taxonomy" id="217090"/>
    <lineage>
        <taxon>Bacteria</taxon>
        <taxon>Bacillati</taxon>
        <taxon>Bacillota</taxon>
        <taxon>Bacilli</taxon>
        <taxon>Bacillales</taxon>
        <taxon>Paenibacillaceae</taxon>
        <taxon>Paenibacillus</taxon>
    </lineage>
</organism>
<keyword evidence="2" id="KW-1185">Reference proteome</keyword>
<evidence type="ECO:0000313" key="2">
    <source>
        <dbReference type="Proteomes" id="UP000234789"/>
    </source>
</evidence>
<dbReference type="Proteomes" id="UP000234789">
    <property type="component" value="Unassembled WGS sequence"/>
</dbReference>
<reference evidence="1 2" key="1">
    <citation type="submission" date="2017-05" db="EMBL/GenBank/DDBJ databases">
        <title>Functional genome analysis of Paenibacillus pasadenensis strain R16: insights on endophytic life style and antifungal activity.</title>
        <authorList>
            <person name="Passera A."/>
            <person name="Marcolungo L."/>
            <person name="Casati P."/>
            <person name="Brasca M."/>
            <person name="Quaglino F."/>
            <person name="Delledonne M."/>
        </authorList>
    </citation>
    <scope>NUCLEOTIDE SEQUENCE [LARGE SCALE GENOMIC DNA]</scope>
    <source>
        <strain evidence="1 2">R16</strain>
    </source>
</reference>
<dbReference type="AlphaFoldDB" id="A0A2N5NBA6"/>
<comment type="caution">
    <text evidence="1">The sequence shown here is derived from an EMBL/GenBank/DDBJ whole genome shotgun (WGS) entry which is preliminary data.</text>
</comment>
<evidence type="ECO:0000313" key="1">
    <source>
        <dbReference type="EMBL" id="PLT47629.1"/>
    </source>
</evidence>
<gene>
    <name evidence="1" type="ORF">B8V81_1853</name>
</gene>
<protein>
    <submittedName>
        <fullName evidence="1">Uncharacterized protein</fullName>
    </submittedName>
</protein>
<proteinExistence type="predicted"/>